<evidence type="ECO:0000313" key="4">
    <source>
        <dbReference type="WBParaSite" id="TASK_0000404401-mRNA-1"/>
    </source>
</evidence>
<gene>
    <name evidence="2" type="ORF">TASK_LOCUS4045</name>
</gene>
<dbReference type="InterPro" id="IPR036291">
    <property type="entry name" value="NAD(P)-bd_dom_sf"/>
</dbReference>
<organism evidence="4">
    <name type="scientific">Taenia asiatica</name>
    <name type="common">Asian tapeworm</name>
    <dbReference type="NCBI Taxonomy" id="60517"/>
    <lineage>
        <taxon>Eukaryota</taxon>
        <taxon>Metazoa</taxon>
        <taxon>Spiralia</taxon>
        <taxon>Lophotrochozoa</taxon>
        <taxon>Platyhelminthes</taxon>
        <taxon>Cestoda</taxon>
        <taxon>Eucestoda</taxon>
        <taxon>Cyclophyllidea</taxon>
        <taxon>Taeniidae</taxon>
        <taxon>Taenia</taxon>
    </lineage>
</organism>
<evidence type="ECO:0000313" key="3">
    <source>
        <dbReference type="Proteomes" id="UP000282613"/>
    </source>
</evidence>
<evidence type="ECO:0000313" key="2">
    <source>
        <dbReference type="EMBL" id="VDK32778.1"/>
    </source>
</evidence>
<dbReference type="PANTHER" id="PTHR43157:SF31">
    <property type="entry name" value="PHOSPHATIDYLINOSITOL-GLYCAN BIOSYNTHESIS CLASS F PROTEIN"/>
    <property type="match status" value="1"/>
</dbReference>
<accession>A0A0R3W2J3</accession>
<proteinExistence type="predicted"/>
<dbReference type="WBParaSite" id="TASK_0000404401-mRNA-1">
    <property type="protein sequence ID" value="TASK_0000404401-mRNA-1"/>
    <property type="gene ID" value="TASK_0000404401"/>
</dbReference>
<dbReference type="OrthoDB" id="191139at2759"/>
<dbReference type="InterPro" id="IPR002347">
    <property type="entry name" value="SDR_fam"/>
</dbReference>
<dbReference type="STRING" id="60517.A0A0R3W2J3"/>
<dbReference type="PANTHER" id="PTHR43157">
    <property type="entry name" value="PHOSPHATIDYLINOSITOL-GLYCAN BIOSYNTHESIS CLASS F PROTEIN-RELATED"/>
    <property type="match status" value="1"/>
</dbReference>
<keyword evidence="3" id="KW-1185">Reference proteome</keyword>
<dbReference type="EMBL" id="UYRS01018325">
    <property type="protein sequence ID" value="VDK32778.1"/>
    <property type="molecule type" value="Genomic_DNA"/>
</dbReference>
<dbReference type="AlphaFoldDB" id="A0A0R3W2J3"/>
<dbReference type="SUPFAM" id="SSF51735">
    <property type="entry name" value="NAD(P)-binding Rossmann-fold domains"/>
    <property type="match status" value="1"/>
</dbReference>
<evidence type="ECO:0000256" key="1">
    <source>
        <dbReference type="ARBA" id="ARBA00023002"/>
    </source>
</evidence>
<keyword evidence="1" id="KW-0560">Oxidoreductase</keyword>
<reference evidence="2 3" key="2">
    <citation type="submission" date="2018-11" db="EMBL/GenBank/DDBJ databases">
        <authorList>
            <consortium name="Pathogen Informatics"/>
        </authorList>
    </citation>
    <scope>NUCLEOTIDE SEQUENCE [LARGE SCALE GENOMIC DNA]</scope>
</reference>
<dbReference type="Gene3D" id="3.40.50.720">
    <property type="entry name" value="NAD(P)-binding Rossmann-like Domain"/>
    <property type="match status" value="1"/>
</dbReference>
<dbReference type="Pfam" id="PF00106">
    <property type="entry name" value="adh_short"/>
    <property type="match status" value="1"/>
</dbReference>
<name>A0A0R3W2J3_TAEAS</name>
<protein>
    <submittedName>
        <fullName evidence="4">Retinol dehydrogenase 12</fullName>
    </submittedName>
</protein>
<dbReference type="Proteomes" id="UP000282613">
    <property type="component" value="Unassembled WGS sequence"/>
</dbReference>
<sequence length="329" mass="36489">MRTSAVLIPLIALAVGVLIRYWPRSCLCHISQRLDGRVALVTDGPSFMGPELAAEMARRGATVLIGCQSRQHFDTVRDKVMRLYGANGERVNADFADEGVKNDLTPIKESQLKYLPLHLNLLKSIKDSAKEIMNMTNRLDFLINNAAVSHGPYFTTMDNYESTMAIGHLAHYLLTDQLRPLLLKTKPGARIIIISSAEHTSGSFEKYGFFINYDGFNSVKALAQVKLANVIHGVILAQKFKGTSVIPVSVHPGYVLPDLGVFIPAIFGIFFKTYWEAGQSVLYLALAPRLQPGGYYSNCQLVEPAAEAKDEAIIRFVKTESDRLIKLKM</sequence>
<reference evidence="4" key="1">
    <citation type="submission" date="2017-02" db="UniProtKB">
        <authorList>
            <consortium name="WormBaseParasite"/>
        </authorList>
    </citation>
    <scope>IDENTIFICATION</scope>
</reference>
<dbReference type="GO" id="GO:0016491">
    <property type="term" value="F:oxidoreductase activity"/>
    <property type="evidence" value="ECO:0007669"/>
    <property type="project" value="UniProtKB-KW"/>
</dbReference>